<dbReference type="STRING" id="1400863.BN873_590005"/>
<name>W6MBM2_9GAMM</name>
<evidence type="ECO:0000313" key="2">
    <source>
        <dbReference type="EMBL" id="CDI03555.1"/>
    </source>
</evidence>
<dbReference type="Proteomes" id="UP000035760">
    <property type="component" value="Unassembled WGS sequence"/>
</dbReference>
<evidence type="ECO:0000313" key="3">
    <source>
        <dbReference type="Proteomes" id="UP000035760"/>
    </source>
</evidence>
<sequence length="94" mass="9311">MGQSSSPVAMTRFPGGAVVGVAASAAGDLVAVVMAVALVLAAVAILEAAAPQGAGKAWPPRSPPCCSAHGGYSSIAAWMPVISAHSYRPRPWIG</sequence>
<reference evidence="2" key="1">
    <citation type="submission" date="2013-07" db="EMBL/GenBank/DDBJ databases">
        <authorList>
            <person name="McIlroy S."/>
        </authorList>
    </citation>
    <scope>NUCLEOTIDE SEQUENCE [LARGE SCALE GENOMIC DNA]</scope>
    <source>
        <strain evidence="2">Run_A_D11</strain>
    </source>
</reference>
<keyword evidence="1" id="KW-0472">Membrane</keyword>
<feature type="transmembrane region" description="Helical" evidence="1">
    <location>
        <begin position="20"/>
        <end position="46"/>
    </location>
</feature>
<organism evidence="2 3">
    <name type="scientific">Candidatus Competibacter denitrificans Run_A_D11</name>
    <dbReference type="NCBI Taxonomy" id="1400863"/>
    <lineage>
        <taxon>Bacteria</taxon>
        <taxon>Pseudomonadati</taxon>
        <taxon>Pseudomonadota</taxon>
        <taxon>Gammaproteobacteria</taxon>
        <taxon>Candidatus Competibacteraceae</taxon>
        <taxon>Candidatus Competibacter</taxon>
    </lineage>
</organism>
<comment type="caution">
    <text evidence="2">The sequence shown here is derived from an EMBL/GenBank/DDBJ whole genome shotgun (WGS) entry which is preliminary data.</text>
</comment>
<keyword evidence="1" id="KW-1133">Transmembrane helix</keyword>
<dbReference type="EMBL" id="CBTJ020000068">
    <property type="protein sequence ID" value="CDI03555.1"/>
    <property type="molecule type" value="Genomic_DNA"/>
</dbReference>
<proteinExistence type="predicted"/>
<protein>
    <submittedName>
        <fullName evidence="2">Uncharacterized protein</fullName>
    </submittedName>
</protein>
<accession>W6MBM2</accession>
<keyword evidence="3" id="KW-1185">Reference proteome</keyword>
<evidence type="ECO:0000256" key="1">
    <source>
        <dbReference type="SAM" id="Phobius"/>
    </source>
</evidence>
<reference evidence="2" key="2">
    <citation type="submission" date="2014-03" db="EMBL/GenBank/DDBJ databases">
        <title>Candidatus Competibacter-lineage genomes retrieved from metagenomes reveal functional metabolic diversity.</title>
        <authorList>
            <person name="McIlroy S.J."/>
            <person name="Albertsen M."/>
            <person name="Andresen E.K."/>
            <person name="Saunders A.M."/>
            <person name="Kristiansen R."/>
            <person name="Stokholm-Bjerregaard M."/>
            <person name="Nielsen K.L."/>
            <person name="Nielsen P.H."/>
        </authorList>
    </citation>
    <scope>NUCLEOTIDE SEQUENCE</scope>
    <source>
        <strain evidence="2">Run_A_D11</strain>
    </source>
</reference>
<keyword evidence="1" id="KW-0812">Transmembrane</keyword>
<dbReference type="AlphaFoldDB" id="W6MBM2"/>
<gene>
    <name evidence="2" type="ORF">BN873_590005</name>
</gene>